<feature type="domain" description="RNA-polymerase II-associated protein 3-like C-terminal" evidence="6">
    <location>
        <begin position="390"/>
        <end position="480"/>
    </location>
</feature>
<dbReference type="InterPro" id="IPR011990">
    <property type="entry name" value="TPR-like_helical_dom_sf"/>
</dbReference>
<evidence type="ECO:0000313" key="8">
    <source>
        <dbReference type="Proteomes" id="UP001430356"/>
    </source>
</evidence>
<evidence type="ECO:0000256" key="2">
    <source>
        <dbReference type="ARBA" id="ARBA00022803"/>
    </source>
</evidence>
<feature type="compositionally biased region" description="Low complexity" evidence="5">
    <location>
        <begin position="336"/>
        <end position="385"/>
    </location>
</feature>
<keyword evidence="2" id="KW-0802">TPR repeat</keyword>
<name>A0AAW0EWY5_9TRYP</name>
<evidence type="ECO:0000256" key="4">
    <source>
        <dbReference type="ARBA" id="ARBA00040133"/>
    </source>
</evidence>
<accession>A0AAW0EWY5</accession>
<dbReference type="EMBL" id="JAECZO010000163">
    <property type="protein sequence ID" value="KAK7198623.1"/>
    <property type="molecule type" value="Genomic_DNA"/>
</dbReference>
<dbReference type="PANTHER" id="PTHR46423">
    <property type="entry name" value="RNA POLYMERASE II-ASSOCIATED PROTEIN 3"/>
    <property type="match status" value="1"/>
</dbReference>
<feature type="region of interest" description="Disordered" evidence="5">
    <location>
        <begin position="240"/>
        <end position="260"/>
    </location>
</feature>
<evidence type="ECO:0000313" key="7">
    <source>
        <dbReference type="EMBL" id="KAK7198623.1"/>
    </source>
</evidence>
<dbReference type="GO" id="GO:0101031">
    <property type="term" value="C:protein folding chaperone complex"/>
    <property type="evidence" value="ECO:0007669"/>
    <property type="project" value="TreeGrafter"/>
</dbReference>
<dbReference type="PANTHER" id="PTHR46423:SF1">
    <property type="entry name" value="RNA POLYMERASE II-ASSOCIATED PROTEIN 3"/>
    <property type="match status" value="1"/>
</dbReference>
<proteinExistence type="inferred from homology"/>
<evidence type="ECO:0000256" key="5">
    <source>
        <dbReference type="SAM" id="MobiDB-lite"/>
    </source>
</evidence>
<dbReference type="InterPro" id="IPR019734">
    <property type="entry name" value="TPR_rpt"/>
</dbReference>
<comment type="similarity">
    <text evidence="3">Belongs to the RPAP3 family.</text>
</comment>
<keyword evidence="8" id="KW-1185">Reference proteome</keyword>
<organism evidence="7 8">
    <name type="scientific">Novymonas esmeraldas</name>
    <dbReference type="NCBI Taxonomy" id="1808958"/>
    <lineage>
        <taxon>Eukaryota</taxon>
        <taxon>Discoba</taxon>
        <taxon>Euglenozoa</taxon>
        <taxon>Kinetoplastea</taxon>
        <taxon>Metakinetoplastina</taxon>
        <taxon>Trypanosomatida</taxon>
        <taxon>Trypanosomatidae</taxon>
        <taxon>Novymonas</taxon>
    </lineage>
</organism>
<feature type="compositionally biased region" description="Low complexity" evidence="5">
    <location>
        <begin position="32"/>
        <end position="48"/>
    </location>
</feature>
<evidence type="ECO:0000256" key="3">
    <source>
        <dbReference type="ARBA" id="ARBA00038275"/>
    </source>
</evidence>
<reference evidence="7 8" key="1">
    <citation type="journal article" date="2021" name="MBio">
        <title>A New Model Trypanosomatid, Novymonas esmeraldas: Genomic Perception of Its 'Candidatus Pandoraea novymonadis' Endosymbiont.</title>
        <authorList>
            <person name="Zakharova A."/>
            <person name="Saura A."/>
            <person name="Butenko A."/>
            <person name="Podesvova L."/>
            <person name="Warmusova S."/>
            <person name="Kostygov A.Y."/>
            <person name="Nenarokova A."/>
            <person name="Lukes J."/>
            <person name="Opperdoes F.R."/>
            <person name="Yurchenko V."/>
        </authorList>
    </citation>
    <scope>NUCLEOTIDE SEQUENCE [LARGE SCALE GENOMIC DNA]</scope>
    <source>
        <strain evidence="7 8">E262AT.01</strain>
    </source>
</reference>
<protein>
    <recommendedName>
        <fullName evidence="4">RNA polymerase II-associated protein 3</fullName>
    </recommendedName>
</protein>
<feature type="region of interest" description="Disordered" evidence="5">
    <location>
        <begin position="304"/>
        <end position="388"/>
    </location>
</feature>
<dbReference type="Gene3D" id="1.25.40.10">
    <property type="entry name" value="Tetratricopeptide repeat domain"/>
    <property type="match status" value="1"/>
</dbReference>
<dbReference type="InterPro" id="IPR025986">
    <property type="entry name" value="RPAP3-like_C"/>
</dbReference>
<dbReference type="InterPro" id="IPR051966">
    <property type="entry name" value="RPAP3"/>
</dbReference>
<dbReference type="Proteomes" id="UP001430356">
    <property type="component" value="Unassembled WGS sequence"/>
</dbReference>
<evidence type="ECO:0000259" key="6">
    <source>
        <dbReference type="Pfam" id="PF13877"/>
    </source>
</evidence>
<feature type="compositionally biased region" description="Low complexity" evidence="5">
    <location>
        <begin position="249"/>
        <end position="260"/>
    </location>
</feature>
<keyword evidence="1" id="KW-0677">Repeat</keyword>
<gene>
    <name evidence="7" type="ORF">NESM_000825500</name>
</gene>
<dbReference type="SUPFAM" id="SSF48452">
    <property type="entry name" value="TPR-like"/>
    <property type="match status" value="1"/>
</dbReference>
<dbReference type="Pfam" id="PF13877">
    <property type="entry name" value="RPAP3_C"/>
    <property type="match status" value="1"/>
</dbReference>
<sequence>MSRSAAEAIRQQSEDLRDELKELERWEDAMQARATASPAAAAADSTAAAAAAAAPPIRGTVPSLKEAVRQQQQQQQHAAAQVVDPIQEAKEQGNLLFQRGRLPEAVAAYTVGIDLDPASAATHVLYANRAMCRLKLGEWAAAEVDATTCLRMNAGYAKAHYRRAMARKALGKLREARADLEAVLALAPRDGDALREMEVVTRALQAQRAAAGSSSGVAAASSTAAAAPPALKRRIVIEEVESEDDDAESPATATTTTTSAAAAAAAAEVVEETTTSAEAELRQSRIDADLRTLAAERELREAEARAEAQRAATAQAQRQRRHQRVEEVEEVEERQPVAAAPAPSSPPTTATATATTTATSPTASTRATAGAGAAGRPRARPPITADSLTAPTSFTEFERRFADLSARRAEQPELLPRYIALLNPSTLPRLFGSSMTPEILVGILDAVQSLPAPTALLYVSGLCRVRRVADLALFFTAAEKAVVEVVLQRLRTSAAASPAELAVVERTLQPR</sequence>
<evidence type="ECO:0000256" key="1">
    <source>
        <dbReference type="ARBA" id="ARBA00022737"/>
    </source>
</evidence>
<dbReference type="AlphaFoldDB" id="A0AAW0EWY5"/>
<feature type="region of interest" description="Disordered" evidence="5">
    <location>
        <begin position="23"/>
        <end position="48"/>
    </location>
</feature>
<feature type="compositionally biased region" description="Low complexity" evidence="5">
    <location>
        <begin position="70"/>
        <end position="81"/>
    </location>
</feature>
<comment type="caution">
    <text evidence="7">The sequence shown here is derived from an EMBL/GenBank/DDBJ whole genome shotgun (WGS) entry which is preliminary data.</text>
</comment>
<feature type="region of interest" description="Disordered" evidence="5">
    <location>
        <begin position="63"/>
        <end position="82"/>
    </location>
</feature>
<dbReference type="SMART" id="SM00028">
    <property type="entry name" value="TPR"/>
    <property type="match status" value="3"/>
</dbReference>